<dbReference type="FunFam" id="3.40.605.10:FF:000007">
    <property type="entry name" value="NAD/NADP-dependent betaine aldehyde dehydrogenase"/>
    <property type="match status" value="1"/>
</dbReference>
<sequence length="485" mass="51931">MVATVAGVRIPEEHWIGGAWVPSARRFTDLSPLDEQPIAELALGGPAEVDAAVTAARRAFRDFSRTTREERAELLHAIADEVLVRLDHLAAVETVDSGGLLRTHLRATLPRVAHHFRFFADRLLELHHPDFHLRAHRNHVSWDPAGVCGLITPWHSPLLQASWRIAPALAAGNTVVLKPAEWAPLTAALLCRITAEAGLPDGVLNLVQGTGTEAGAALAAHPGLARLAYTGSAPAGRRVAAAAGATLTPVSLELGGKSPIIIFADSDLDRAAAVAVEQFDHAGQFCHAGGRLLVERRVAEEFSTRFLMRANALRQGDPRDVRTDIGPQIHRTHLKRIDGFVTRALAAGARPLLGGSRHDRLGGLYYRPTLLADPPPGGEILTEEILGPVLTLQTFDTEAQALSLANNSRHGLAATVFTGNTDRARRVTANLVAGTVWVNCGAVRDLRAPYGGARQSGIGRGGGQWSFDFYCDLKNTVFAPDGLLD</sequence>
<evidence type="ECO:0000256" key="4">
    <source>
        <dbReference type="RuleBase" id="RU003345"/>
    </source>
</evidence>
<feature type="domain" description="Aldehyde dehydrogenase" evidence="5">
    <location>
        <begin position="20"/>
        <end position="475"/>
    </location>
</feature>
<dbReference type="Proteomes" id="UP000533598">
    <property type="component" value="Unassembled WGS sequence"/>
</dbReference>
<dbReference type="AlphaFoldDB" id="A0A7W7C9A4"/>
<proteinExistence type="inferred from homology"/>
<name>A0A7W7C9A4_9PSEU</name>
<dbReference type="InterPro" id="IPR016163">
    <property type="entry name" value="Ald_DH_C"/>
</dbReference>
<accession>A0A7W7C9A4</accession>
<keyword evidence="2 4" id="KW-0560">Oxidoreductase</keyword>
<comment type="similarity">
    <text evidence="1 4">Belongs to the aldehyde dehydrogenase family.</text>
</comment>
<keyword evidence="7" id="KW-1185">Reference proteome</keyword>
<feature type="active site" evidence="3">
    <location>
        <position position="253"/>
    </location>
</feature>
<organism evidence="6 7">
    <name type="scientific">Crossiella cryophila</name>
    <dbReference type="NCBI Taxonomy" id="43355"/>
    <lineage>
        <taxon>Bacteria</taxon>
        <taxon>Bacillati</taxon>
        <taxon>Actinomycetota</taxon>
        <taxon>Actinomycetes</taxon>
        <taxon>Pseudonocardiales</taxon>
        <taxon>Pseudonocardiaceae</taxon>
        <taxon>Crossiella</taxon>
    </lineage>
</organism>
<evidence type="ECO:0000256" key="2">
    <source>
        <dbReference type="ARBA" id="ARBA00023002"/>
    </source>
</evidence>
<dbReference type="Gene3D" id="3.40.605.10">
    <property type="entry name" value="Aldehyde Dehydrogenase, Chain A, domain 1"/>
    <property type="match status" value="1"/>
</dbReference>
<dbReference type="GO" id="GO:0018480">
    <property type="term" value="F:5-carboxymethyl-2-hydroxymuconic-semialdehyde dehydrogenase activity"/>
    <property type="evidence" value="ECO:0007669"/>
    <property type="project" value="UniProtKB-EC"/>
</dbReference>
<evidence type="ECO:0000313" key="7">
    <source>
        <dbReference type="Proteomes" id="UP000533598"/>
    </source>
</evidence>
<dbReference type="PANTHER" id="PTHR11699">
    <property type="entry name" value="ALDEHYDE DEHYDROGENASE-RELATED"/>
    <property type="match status" value="1"/>
</dbReference>
<evidence type="ECO:0000256" key="3">
    <source>
        <dbReference type="PROSITE-ProRule" id="PRU10007"/>
    </source>
</evidence>
<dbReference type="InterPro" id="IPR015590">
    <property type="entry name" value="Aldehyde_DH_dom"/>
</dbReference>
<dbReference type="PROSITE" id="PS00687">
    <property type="entry name" value="ALDEHYDE_DEHYDR_GLU"/>
    <property type="match status" value="1"/>
</dbReference>
<evidence type="ECO:0000313" key="6">
    <source>
        <dbReference type="EMBL" id="MBB4676885.1"/>
    </source>
</evidence>
<reference evidence="6 7" key="1">
    <citation type="submission" date="2020-08" db="EMBL/GenBank/DDBJ databases">
        <title>Sequencing the genomes of 1000 actinobacteria strains.</title>
        <authorList>
            <person name="Klenk H.-P."/>
        </authorList>
    </citation>
    <scope>NUCLEOTIDE SEQUENCE [LARGE SCALE GENOMIC DNA]</scope>
    <source>
        <strain evidence="6 7">DSM 44230</strain>
    </source>
</reference>
<evidence type="ECO:0000256" key="1">
    <source>
        <dbReference type="ARBA" id="ARBA00009986"/>
    </source>
</evidence>
<dbReference type="InterPro" id="IPR029510">
    <property type="entry name" value="Ald_DH_CS_GLU"/>
</dbReference>
<evidence type="ECO:0000259" key="5">
    <source>
        <dbReference type="Pfam" id="PF00171"/>
    </source>
</evidence>
<dbReference type="RefSeq" id="WP_185002678.1">
    <property type="nucleotide sequence ID" value="NZ_BAAAUI010000012.1"/>
</dbReference>
<dbReference type="EC" id="1.2.1.60" evidence="6"/>
<protein>
    <submittedName>
        <fullName evidence="6">5-carboxymethyl-2-hydroxymuconic-semialdehyde dehydrogenase</fullName>
        <ecNumber evidence="6">1.2.1.60</ecNumber>
    </submittedName>
</protein>
<gene>
    <name evidence="6" type="ORF">HNR67_003003</name>
</gene>
<dbReference type="InterPro" id="IPR016161">
    <property type="entry name" value="Ald_DH/histidinol_DH"/>
</dbReference>
<dbReference type="SUPFAM" id="SSF53720">
    <property type="entry name" value="ALDH-like"/>
    <property type="match status" value="1"/>
</dbReference>
<dbReference type="InterPro" id="IPR016162">
    <property type="entry name" value="Ald_DH_N"/>
</dbReference>
<dbReference type="Gene3D" id="3.40.309.10">
    <property type="entry name" value="Aldehyde Dehydrogenase, Chain A, domain 2"/>
    <property type="match status" value="1"/>
</dbReference>
<dbReference type="EMBL" id="JACHMH010000001">
    <property type="protein sequence ID" value="MBB4676885.1"/>
    <property type="molecule type" value="Genomic_DNA"/>
</dbReference>
<comment type="caution">
    <text evidence="6">The sequence shown here is derived from an EMBL/GenBank/DDBJ whole genome shotgun (WGS) entry which is preliminary data.</text>
</comment>
<dbReference type="Pfam" id="PF00171">
    <property type="entry name" value="Aldedh"/>
    <property type="match status" value="1"/>
</dbReference>